<feature type="domain" description="Initiator Rep protein WH1" evidence="2">
    <location>
        <begin position="9"/>
        <end position="155"/>
    </location>
</feature>
<dbReference type="InterPro" id="IPR000525">
    <property type="entry name" value="Initiator_Rep_WH1"/>
</dbReference>
<evidence type="ECO:0000313" key="3">
    <source>
        <dbReference type="EMBL" id="MCS4159240.1"/>
    </source>
</evidence>
<evidence type="ECO:0000313" key="4">
    <source>
        <dbReference type="Proteomes" id="UP001155110"/>
    </source>
</evidence>
<proteinExistence type="inferred from homology"/>
<dbReference type="Pfam" id="PF01051">
    <property type="entry name" value="Rep3_N"/>
    <property type="match status" value="1"/>
</dbReference>
<dbReference type="GO" id="GO:0003887">
    <property type="term" value="F:DNA-directed DNA polymerase activity"/>
    <property type="evidence" value="ECO:0007669"/>
    <property type="project" value="InterPro"/>
</dbReference>
<evidence type="ECO:0000259" key="2">
    <source>
        <dbReference type="Pfam" id="PF01051"/>
    </source>
</evidence>
<dbReference type="InterPro" id="IPR036390">
    <property type="entry name" value="WH_DNA-bd_sf"/>
</dbReference>
<accession>A0AAW5PD39</accession>
<dbReference type="InterPro" id="IPR036388">
    <property type="entry name" value="WH-like_DNA-bd_sf"/>
</dbReference>
<dbReference type="EMBL" id="JANTZM010000021">
    <property type="protein sequence ID" value="MCS4159240.1"/>
    <property type="molecule type" value="Genomic_DNA"/>
</dbReference>
<sequence>MESVSGEMIVKANRLVQAKMPLSRVEHRIVGMLISQLDRDDKEFSFQRLYIKDLMDQSGVFSNNLYNLAEGICKSLLEKKLEVKKYDKNGKREYRGISLMDECRYKEDDAYIRAKFNDSMEPFLLQLKKRFTMYEAGYFLPLGSKHSMRIYELLKMREDISILRMTVEELRDILGVTDSYEYFSQLKAHVIENTRKEIREKTDIHFTYDVEREGRTAKRIKFFIHQGEEERPEKPKMEDRTEAPNIDVMDVFLSDLTQEQIDALSQERLDKLHERAAQQAEQEVPNRSKSVKQSVTLQRMKTLWDNLQ</sequence>
<dbReference type="GO" id="GO:0006270">
    <property type="term" value="P:DNA replication initiation"/>
    <property type="evidence" value="ECO:0007669"/>
    <property type="project" value="InterPro"/>
</dbReference>
<dbReference type="AlphaFoldDB" id="A0AAW5PD39"/>
<gene>
    <name evidence="3" type="ORF">GGP99_003230</name>
</gene>
<dbReference type="Proteomes" id="UP001155110">
    <property type="component" value="Unassembled WGS sequence"/>
</dbReference>
<protein>
    <submittedName>
        <fullName evidence="3">Plasmid replication initiation protein</fullName>
    </submittedName>
</protein>
<name>A0AAW5PD39_9BACT</name>
<evidence type="ECO:0000256" key="1">
    <source>
        <dbReference type="ARBA" id="ARBA00038283"/>
    </source>
</evidence>
<dbReference type="Pfam" id="PF21205">
    <property type="entry name" value="Rep3_C"/>
    <property type="match status" value="1"/>
</dbReference>
<reference evidence="3" key="1">
    <citation type="submission" date="2022-08" db="EMBL/GenBank/DDBJ databases">
        <title>Genomic Encyclopedia of Type Strains, Phase V (KMG-V): Genome sequencing to study the core and pangenomes of soil and plant-associated prokaryotes.</title>
        <authorList>
            <person name="Whitman W."/>
        </authorList>
    </citation>
    <scope>NUCLEOTIDE SEQUENCE</scope>
    <source>
        <strain evidence="3">SP3002</strain>
    </source>
</reference>
<dbReference type="RefSeq" id="WP_259258524.1">
    <property type="nucleotide sequence ID" value="NZ_JANTZM010000021.1"/>
</dbReference>
<organism evidence="3 4">
    <name type="scientific">Salinibacter ruber</name>
    <dbReference type="NCBI Taxonomy" id="146919"/>
    <lineage>
        <taxon>Bacteria</taxon>
        <taxon>Pseudomonadati</taxon>
        <taxon>Rhodothermota</taxon>
        <taxon>Rhodothermia</taxon>
        <taxon>Rhodothermales</taxon>
        <taxon>Salinibacteraceae</taxon>
        <taxon>Salinibacter</taxon>
    </lineage>
</organism>
<comment type="caution">
    <text evidence="3">The sequence shown here is derived from an EMBL/GenBank/DDBJ whole genome shotgun (WGS) entry which is preliminary data.</text>
</comment>
<comment type="similarity">
    <text evidence="1">Belongs to the initiator RepB protein family.</text>
</comment>
<dbReference type="Gene3D" id="1.10.10.10">
    <property type="entry name" value="Winged helix-like DNA-binding domain superfamily/Winged helix DNA-binding domain"/>
    <property type="match status" value="2"/>
</dbReference>
<dbReference type="SUPFAM" id="SSF46785">
    <property type="entry name" value="Winged helix' DNA-binding domain"/>
    <property type="match status" value="2"/>
</dbReference>